<protein>
    <submittedName>
        <fullName evidence="1">Uncharacterized protein</fullName>
    </submittedName>
</protein>
<organism evidence="1">
    <name type="scientific">marine sediment metagenome</name>
    <dbReference type="NCBI Taxonomy" id="412755"/>
    <lineage>
        <taxon>unclassified sequences</taxon>
        <taxon>metagenomes</taxon>
        <taxon>ecological metagenomes</taxon>
    </lineage>
</organism>
<proteinExistence type="predicted"/>
<sequence length="63" mass="6897">MSKDITDPVDKVTNVKVDLGPRIIMAGIEVLGTADNISIHVAEATLEELEKLKSAHEIRLVKM</sequence>
<name>X1PV31_9ZZZZ</name>
<dbReference type="AlphaFoldDB" id="X1PV31"/>
<comment type="caution">
    <text evidence="1">The sequence shown here is derived from an EMBL/GenBank/DDBJ whole genome shotgun (WGS) entry which is preliminary data.</text>
</comment>
<reference evidence="1" key="1">
    <citation type="journal article" date="2014" name="Front. Microbiol.">
        <title>High frequency of phylogenetically diverse reductive dehalogenase-homologous genes in deep subseafloor sedimentary metagenomes.</title>
        <authorList>
            <person name="Kawai M."/>
            <person name="Futagami T."/>
            <person name="Toyoda A."/>
            <person name="Takaki Y."/>
            <person name="Nishi S."/>
            <person name="Hori S."/>
            <person name="Arai W."/>
            <person name="Tsubouchi T."/>
            <person name="Morono Y."/>
            <person name="Uchiyama I."/>
            <person name="Ito T."/>
            <person name="Fujiyama A."/>
            <person name="Inagaki F."/>
            <person name="Takami H."/>
        </authorList>
    </citation>
    <scope>NUCLEOTIDE SEQUENCE</scope>
    <source>
        <strain evidence="1">Expedition CK06-06</strain>
    </source>
</reference>
<accession>X1PV31</accession>
<gene>
    <name evidence="1" type="ORF">S12H4_09830</name>
</gene>
<dbReference type="EMBL" id="BARW01004067">
    <property type="protein sequence ID" value="GAI59698.1"/>
    <property type="molecule type" value="Genomic_DNA"/>
</dbReference>
<feature type="non-terminal residue" evidence="1">
    <location>
        <position position="63"/>
    </location>
</feature>
<evidence type="ECO:0000313" key="1">
    <source>
        <dbReference type="EMBL" id="GAI59698.1"/>
    </source>
</evidence>